<reference evidence="1 2" key="1">
    <citation type="submission" date="2016-05" db="EMBL/GenBank/DDBJ databases">
        <title>Single-cell genome of chain-forming Candidatus Thiomargarita nelsonii and comparison to other large sulfur-oxidizing bacteria.</title>
        <authorList>
            <person name="Winkel M."/>
            <person name="Salman V."/>
            <person name="Woyke T."/>
            <person name="Schulz-Vogt H."/>
            <person name="Richter M."/>
            <person name="Flood B."/>
            <person name="Bailey J."/>
            <person name="Amann R."/>
            <person name="Mussmann M."/>
        </authorList>
    </citation>
    <scope>NUCLEOTIDE SEQUENCE [LARGE SCALE GENOMIC DNA]</scope>
    <source>
        <strain evidence="1 2">THI036</strain>
    </source>
</reference>
<protein>
    <submittedName>
        <fullName evidence="1">Uncharacterized protein</fullName>
    </submittedName>
</protein>
<dbReference type="EMBL" id="LUTY01000411">
    <property type="protein sequence ID" value="OAD23350.1"/>
    <property type="molecule type" value="Genomic_DNA"/>
</dbReference>
<comment type="caution">
    <text evidence="1">The sequence shown here is derived from an EMBL/GenBank/DDBJ whole genome shotgun (WGS) entry which is preliminary data.</text>
</comment>
<keyword evidence="2" id="KW-1185">Reference proteome</keyword>
<evidence type="ECO:0000313" key="2">
    <source>
        <dbReference type="Proteomes" id="UP000076962"/>
    </source>
</evidence>
<dbReference type="Proteomes" id="UP000076962">
    <property type="component" value="Unassembled WGS sequence"/>
</dbReference>
<dbReference type="AlphaFoldDB" id="A0A176S5S4"/>
<sequence>MPVGAVSGALSFGVGGLENDVVKIIAHGVVQGGLSAAQGGKFEHGFLAGSFGKIGGKYGFWGSVIAGGTAAELGGGKFANGALSAAFVYRFNDAMHPEEENMTIGDLQKRGPIPPEMCPMPDCNEPGRDPLEGIQRGHFVEPIDIRSGQNIYLENDGKIGLLQAIFPAHTAHFSRNPIGGSPQTQIEFGKQSFQRLNTIKRIGGFAVVAPAKLYVTVPMKLLPSVAVSVED</sequence>
<gene>
    <name evidence="1" type="ORF">THIOM_000821</name>
</gene>
<organism evidence="1 2">
    <name type="scientific">Candidatus Thiomargarita nelsonii</name>
    <dbReference type="NCBI Taxonomy" id="1003181"/>
    <lineage>
        <taxon>Bacteria</taxon>
        <taxon>Pseudomonadati</taxon>
        <taxon>Pseudomonadota</taxon>
        <taxon>Gammaproteobacteria</taxon>
        <taxon>Thiotrichales</taxon>
        <taxon>Thiotrichaceae</taxon>
        <taxon>Thiomargarita</taxon>
    </lineage>
</organism>
<evidence type="ECO:0000313" key="1">
    <source>
        <dbReference type="EMBL" id="OAD23350.1"/>
    </source>
</evidence>
<accession>A0A176S5S4</accession>
<proteinExistence type="predicted"/>
<name>A0A176S5S4_9GAMM</name>